<evidence type="ECO:0000313" key="1">
    <source>
        <dbReference type="EMBL" id="OMO68810.1"/>
    </source>
</evidence>
<sequence>MGGVGKNKDEHPCGFARVFFYLFQAGSPIASPRRLMMAGGIASPVEGVMLNEVKPEQLVLNHGRS</sequence>
<dbReference type="AlphaFoldDB" id="A0A1R3HEP2"/>
<reference evidence="1 2" key="1">
    <citation type="submission" date="2013-09" db="EMBL/GenBank/DDBJ databases">
        <title>Corchorus capsularis genome sequencing.</title>
        <authorList>
            <person name="Alam M."/>
            <person name="Haque M.S."/>
            <person name="Islam M.S."/>
            <person name="Emdad E.M."/>
            <person name="Islam M.M."/>
            <person name="Ahmed B."/>
            <person name="Halim A."/>
            <person name="Hossen Q.M.M."/>
            <person name="Hossain M.Z."/>
            <person name="Ahmed R."/>
            <person name="Khan M.M."/>
            <person name="Islam R."/>
            <person name="Rashid M.M."/>
            <person name="Khan S.A."/>
            <person name="Rahman M.S."/>
            <person name="Alam M."/>
        </authorList>
    </citation>
    <scope>NUCLEOTIDE SEQUENCE [LARGE SCALE GENOMIC DNA]</scope>
    <source>
        <strain evidence="2">cv. CVL-1</strain>
        <tissue evidence="1">Whole seedling</tissue>
    </source>
</reference>
<gene>
    <name evidence="1" type="ORF">CCACVL1_19823</name>
</gene>
<protein>
    <submittedName>
        <fullName evidence="1">Uncharacterized protein</fullName>
    </submittedName>
</protein>
<keyword evidence="2" id="KW-1185">Reference proteome</keyword>
<proteinExistence type="predicted"/>
<organism evidence="1 2">
    <name type="scientific">Corchorus capsularis</name>
    <name type="common">Jute</name>
    <dbReference type="NCBI Taxonomy" id="210143"/>
    <lineage>
        <taxon>Eukaryota</taxon>
        <taxon>Viridiplantae</taxon>
        <taxon>Streptophyta</taxon>
        <taxon>Embryophyta</taxon>
        <taxon>Tracheophyta</taxon>
        <taxon>Spermatophyta</taxon>
        <taxon>Magnoliopsida</taxon>
        <taxon>eudicotyledons</taxon>
        <taxon>Gunneridae</taxon>
        <taxon>Pentapetalae</taxon>
        <taxon>rosids</taxon>
        <taxon>malvids</taxon>
        <taxon>Malvales</taxon>
        <taxon>Malvaceae</taxon>
        <taxon>Grewioideae</taxon>
        <taxon>Apeibeae</taxon>
        <taxon>Corchorus</taxon>
    </lineage>
</organism>
<evidence type="ECO:0000313" key="2">
    <source>
        <dbReference type="Proteomes" id="UP000188268"/>
    </source>
</evidence>
<comment type="caution">
    <text evidence="1">The sequence shown here is derived from an EMBL/GenBank/DDBJ whole genome shotgun (WGS) entry which is preliminary data.</text>
</comment>
<name>A0A1R3HEP2_COCAP</name>
<dbReference type="Gramene" id="OMO68810">
    <property type="protein sequence ID" value="OMO68810"/>
    <property type="gene ID" value="CCACVL1_19823"/>
</dbReference>
<accession>A0A1R3HEP2</accession>
<dbReference type="EMBL" id="AWWV01012150">
    <property type="protein sequence ID" value="OMO68810.1"/>
    <property type="molecule type" value="Genomic_DNA"/>
</dbReference>
<dbReference type="Proteomes" id="UP000188268">
    <property type="component" value="Unassembled WGS sequence"/>
</dbReference>